<organism evidence="3 4">
    <name type="scientific">Pectinatus haikarae</name>
    <dbReference type="NCBI Taxonomy" id="349096"/>
    <lineage>
        <taxon>Bacteria</taxon>
        <taxon>Bacillati</taxon>
        <taxon>Bacillota</taxon>
        <taxon>Negativicutes</taxon>
        <taxon>Selenomonadales</taxon>
        <taxon>Selenomonadaceae</taxon>
        <taxon>Pectinatus</taxon>
    </lineage>
</organism>
<reference evidence="3 4" key="1">
    <citation type="submission" date="2023-07" db="EMBL/GenBank/DDBJ databases">
        <title>Genomic Encyclopedia of Type Strains, Phase IV (KMG-IV): sequencing the most valuable type-strain genomes for metagenomic binning, comparative biology and taxonomic classification.</title>
        <authorList>
            <person name="Goeker M."/>
        </authorList>
    </citation>
    <scope>NUCLEOTIDE SEQUENCE [LARGE SCALE GENOMIC DNA]</scope>
    <source>
        <strain evidence="3 4">DSM 16980</strain>
    </source>
</reference>
<evidence type="ECO:0000259" key="2">
    <source>
        <dbReference type="Pfam" id="PF06381"/>
    </source>
</evidence>
<dbReference type="Pfam" id="PF06381">
    <property type="entry name" value="Phage_portal_3"/>
    <property type="match status" value="1"/>
</dbReference>
<keyword evidence="4" id="KW-1185">Reference proteome</keyword>
<dbReference type="InterPro" id="IPR024459">
    <property type="entry name" value="Acb1-like_N"/>
</dbReference>
<dbReference type="InterPro" id="IPR006445">
    <property type="entry name" value="Phage-assoc_HI1409"/>
</dbReference>
<comment type="caution">
    <text evidence="3">The sequence shown here is derived from an EMBL/GenBank/DDBJ whole genome shotgun (WGS) entry which is preliminary data.</text>
</comment>
<gene>
    <name evidence="3" type="ORF">J2S01_000174</name>
</gene>
<dbReference type="NCBIfam" id="TIGR01555">
    <property type="entry name" value="phge_rel_HI1409"/>
    <property type="match status" value="1"/>
</dbReference>
<feature type="region of interest" description="Disordered" evidence="1">
    <location>
        <begin position="452"/>
        <end position="485"/>
    </location>
</feature>
<evidence type="ECO:0000313" key="4">
    <source>
        <dbReference type="Proteomes" id="UP001239167"/>
    </source>
</evidence>
<evidence type="ECO:0000256" key="1">
    <source>
        <dbReference type="SAM" id="MobiDB-lite"/>
    </source>
</evidence>
<dbReference type="Proteomes" id="UP001239167">
    <property type="component" value="Unassembled WGS sequence"/>
</dbReference>
<dbReference type="EMBL" id="JAUSUE010000001">
    <property type="protein sequence ID" value="MDQ0202489.1"/>
    <property type="molecule type" value="Genomic_DNA"/>
</dbReference>
<evidence type="ECO:0000313" key="3">
    <source>
        <dbReference type="EMBL" id="MDQ0202489.1"/>
    </source>
</evidence>
<accession>A0ABT9Y3T4</accession>
<name>A0ABT9Y3T4_9FIRM</name>
<dbReference type="RefSeq" id="WP_307222360.1">
    <property type="nucleotide sequence ID" value="NZ_CP116940.1"/>
</dbReference>
<sequence>MRKRRIKTRAEPVKTKDAFQNSMTRSGVFMPNPLEATDYPLTRFTRDWQTINSLYRSHWVIRRIIDVMPEDMLKNGYKILSQLQPDQLKKITRADRRTQTTVKILEGLKWGRLYGGAGALIMIEGQEDMLDKPLEYDQIMPGSYKGLLVLDRWSGINTMNKLVTDISDPEFGLPEYYTISSDNLERGITVHHSRILRFMGRNLPYLERLAETYWGASEIEHVFDELRKRDNVSWNIVMLTFMANMRVMSMEGMEQLLATGNEKVQQDLYNTIQAMNAMMNNNAVQILGPNDKYETHQYTFGGIGEVYDRFMMDLAGAAETPVTKLFGRSPAGMNATGESDMQNYYDTIEEKQESDVRPVYDKILPIIMISELGGIPDDFDYEFNPVRRPKDDEMSELASKNTDSVTKAFQAGLISQKIALKELRQQSETTGMWSNITDEDIEQADNTVMQPDESISLPFGIGNENGQNAMGTEATNRSGIPKEPA</sequence>
<protein>
    <submittedName>
        <fullName evidence="3">Phage-related protein (TIGR01555 family)</fullName>
    </submittedName>
</protein>
<proteinExistence type="predicted"/>
<feature type="compositionally biased region" description="Polar residues" evidence="1">
    <location>
        <begin position="464"/>
        <end position="478"/>
    </location>
</feature>
<feature type="domain" description="Anti-CBASS protein Acb1-like N-terminal" evidence="2">
    <location>
        <begin position="50"/>
        <end position="407"/>
    </location>
</feature>